<dbReference type="Proteomes" id="UP000007800">
    <property type="component" value="Unassembled WGS sequence"/>
</dbReference>
<accession>C5LNL6</accession>
<keyword evidence="1" id="KW-0175">Coiled coil</keyword>
<evidence type="ECO:0000256" key="1">
    <source>
        <dbReference type="SAM" id="Coils"/>
    </source>
</evidence>
<reference evidence="2 3" key="1">
    <citation type="submission" date="2008-07" db="EMBL/GenBank/DDBJ databases">
        <authorList>
            <person name="El-Sayed N."/>
            <person name="Caler E."/>
            <person name="Inman J."/>
            <person name="Amedeo P."/>
            <person name="Hass B."/>
            <person name="Wortman J."/>
        </authorList>
    </citation>
    <scope>NUCLEOTIDE SEQUENCE [LARGE SCALE GENOMIC DNA]</scope>
    <source>
        <strain evidence="3">ATCC 50983 / TXsc</strain>
    </source>
</reference>
<evidence type="ECO:0000313" key="2">
    <source>
        <dbReference type="EMBL" id="EER01675.1"/>
    </source>
</evidence>
<proteinExistence type="predicted"/>
<protein>
    <submittedName>
        <fullName evidence="2">Uncharacterized protein</fullName>
    </submittedName>
</protein>
<evidence type="ECO:0000313" key="3">
    <source>
        <dbReference type="Proteomes" id="UP000007800"/>
    </source>
</evidence>
<dbReference type="InParanoid" id="C5LNL6"/>
<dbReference type="RefSeq" id="XP_002768957.1">
    <property type="nucleotide sequence ID" value="XM_002768911.1"/>
</dbReference>
<keyword evidence="3" id="KW-1185">Reference proteome</keyword>
<feature type="non-terminal residue" evidence="2">
    <location>
        <position position="122"/>
    </location>
</feature>
<dbReference type="GeneID" id="9040251"/>
<feature type="coiled-coil region" evidence="1">
    <location>
        <begin position="37"/>
        <end position="108"/>
    </location>
</feature>
<gene>
    <name evidence="2" type="ORF">Pmar_PMAR007408</name>
</gene>
<dbReference type="EMBL" id="GG683812">
    <property type="protein sequence ID" value="EER01675.1"/>
    <property type="molecule type" value="Genomic_DNA"/>
</dbReference>
<name>C5LNL6_PERM5</name>
<dbReference type="OMA" id="DDQYERG"/>
<dbReference type="OrthoDB" id="10506298at2759"/>
<organism evidence="3">
    <name type="scientific">Perkinsus marinus (strain ATCC 50983 / TXsc)</name>
    <dbReference type="NCBI Taxonomy" id="423536"/>
    <lineage>
        <taxon>Eukaryota</taxon>
        <taxon>Sar</taxon>
        <taxon>Alveolata</taxon>
        <taxon>Perkinsozoa</taxon>
        <taxon>Perkinsea</taxon>
        <taxon>Perkinsida</taxon>
        <taxon>Perkinsidae</taxon>
        <taxon>Perkinsus</taxon>
    </lineage>
</organism>
<sequence>MEGVGIEPETYPVRRVSEAANYEAESPVELFDIDAQLERSLEEIRDVKNLLRILLSKVDDLGRTTAENLDRVREEREKEDRKRRELLLREEERRAEAVAVEAARERRDDLYVDDEYKRGQAM</sequence>
<dbReference type="AlphaFoldDB" id="C5LNL6"/>